<evidence type="ECO:0000313" key="1">
    <source>
        <dbReference type="EMBL" id="CAB4221237.1"/>
    </source>
</evidence>
<protein>
    <submittedName>
        <fullName evidence="1">Uncharacterized protein</fullName>
    </submittedName>
</protein>
<gene>
    <name evidence="1" type="ORF">UFOVP1636_205</name>
</gene>
<dbReference type="EMBL" id="LR797503">
    <property type="protein sequence ID" value="CAB4221237.1"/>
    <property type="molecule type" value="Genomic_DNA"/>
</dbReference>
<sequence>MAAPNLITTSSIIGKTKADWVADTLDVVLENSVNSSESYRINVLYVTNLSASDTTVTIDIYRNSVSYKIGSAIPVPVGDSLVAIAKDTSIYLEEGDALRISADIAGVLQYVLSYEIMS</sequence>
<accession>A0A6J5T3R5</accession>
<proteinExistence type="predicted"/>
<organism evidence="1">
    <name type="scientific">uncultured Caudovirales phage</name>
    <dbReference type="NCBI Taxonomy" id="2100421"/>
    <lineage>
        <taxon>Viruses</taxon>
        <taxon>Duplodnaviria</taxon>
        <taxon>Heunggongvirae</taxon>
        <taxon>Uroviricota</taxon>
        <taxon>Caudoviricetes</taxon>
        <taxon>Peduoviridae</taxon>
        <taxon>Maltschvirus</taxon>
        <taxon>Maltschvirus maltsch</taxon>
    </lineage>
</organism>
<name>A0A6J5T3R5_9CAUD</name>
<reference evidence="1" key="1">
    <citation type="submission" date="2020-05" db="EMBL/GenBank/DDBJ databases">
        <authorList>
            <person name="Chiriac C."/>
            <person name="Salcher M."/>
            <person name="Ghai R."/>
            <person name="Kavagutti S V."/>
        </authorList>
    </citation>
    <scope>NUCLEOTIDE SEQUENCE</scope>
</reference>